<dbReference type="PANTHER" id="PTHR46232:SF1">
    <property type="entry name" value="SWI_SNF-RELATED MATRIX-ASSOCIATED ACTIN-DEPENDENT REGULATOR OF CHROMATIN SUBFAMILY E MEMBER 1"/>
    <property type="match status" value="1"/>
</dbReference>
<dbReference type="GO" id="GO:0016514">
    <property type="term" value="C:SWI/SNF complex"/>
    <property type="evidence" value="ECO:0007669"/>
    <property type="project" value="TreeGrafter"/>
</dbReference>
<feature type="region of interest" description="Disordered" evidence="3">
    <location>
        <begin position="1"/>
        <end position="26"/>
    </location>
</feature>
<evidence type="ECO:0000313" key="6">
    <source>
        <dbReference type="Proteomes" id="UP001142055"/>
    </source>
</evidence>
<dbReference type="GO" id="GO:0031492">
    <property type="term" value="F:nucleosomal DNA binding"/>
    <property type="evidence" value="ECO:0007669"/>
    <property type="project" value="TreeGrafter"/>
</dbReference>
<dbReference type="SMART" id="SM00398">
    <property type="entry name" value="HMG"/>
    <property type="match status" value="1"/>
</dbReference>
<accession>A0A9Q0M1Y5</accession>
<sequence>MTKSVTPSDASKNSKQPKPPDKPLMPYMRYSKKVWDDVKARYPDLKIWEISRIVGQMWRDLPEEDKQSYIDAFEIEKSEYNESLRTYHNSPAYQTWISSLKSKALKEHEERDTHKRKDKKGNNHGFNSPQKTDGRVSLQSLDSELDDDDDYFSMKHLAAARFYRNHKLITEIFSDVVVPDPRSVVTNNRLQILQRQVESLKMHQKKLDEELQNLEDKFQEKKRTILDSGEIFTNEMCKRFKSKPVSEAVTE</sequence>
<feature type="compositionally biased region" description="Polar residues" evidence="3">
    <location>
        <begin position="1"/>
        <end position="16"/>
    </location>
</feature>
<feature type="coiled-coil region" evidence="2">
    <location>
        <begin position="190"/>
        <end position="224"/>
    </location>
</feature>
<dbReference type="OMA" id="QHEYEIE"/>
<dbReference type="Proteomes" id="UP001142055">
    <property type="component" value="Chromosome 3"/>
</dbReference>
<evidence type="ECO:0000256" key="3">
    <source>
        <dbReference type="SAM" id="MobiDB-lite"/>
    </source>
</evidence>
<name>A0A9Q0M1Y5_BLOTA</name>
<dbReference type="SUPFAM" id="SSF47095">
    <property type="entry name" value="HMG-box"/>
    <property type="match status" value="1"/>
</dbReference>
<evidence type="ECO:0000313" key="5">
    <source>
        <dbReference type="EMBL" id="KAJ6217387.1"/>
    </source>
</evidence>
<dbReference type="InterPro" id="IPR036910">
    <property type="entry name" value="HMG_box_dom_sf"/>
</dbReference>
<protein>
    <recommendedName>
        <fullName evidence="4">HMG box domain-containing protein</fullName>
    </recommendedName>
</protein>
<feature type="domain" description="HMG box" evidence="4">
    <location>
        <begin position="20"/>
        <end position="88"/>
    </location>
</feature>
<dbReference type="EMBL" id="JAPWDV010000003">
    <property type="protein sequence ID" value="KAJ6217387.1"/>
    <property type="molecule type" value="Genomic_DNA"/>
</dbReference>
<dbReference type="Pfam" id="PF00505">
    <property type="entry name" value="HMG_box"/>
    <property type="match status" value="1"/>
</dbReference>
<evidence type="ECO:0000256" key="1">
    <source>
        <dbReference type="PROSITE-ProRule" id="PRU00267"/>
    </source>
</evidence>
<gene>
    <name evidence="5" type="ORF">RDWZM_008544</name>
</gene>
<dbReference type="CDD" id="cd21983">
    <property type="entry name" value="HMG-box_SMARCE1"/>
    <property type="match status" value="1"/>
</dbReference>
<dbReference type="InterPro" id="IPR009071">
    <property type="entry name" value="HMG_box_dom"/>
</dbReference>
<feature type="region of interest" description="Disordered" evidence="3">
    <location>
        <begin position="107"/>
        <end position="136"/>
    </location>
</feature>
<dbReference type="GO" id="GO:0016922">
    <property type="term" value="F:nuclear receptor binding"/>
    <property type="evidence" value="ECO:0007669"/>
    <property type="project" value="TreeGrafter"/>
</dbReference>
<comment type="caution">
    <text evidence="5">The sequence shown here is derived from an EMBL/GenBank/DDBJ whole genome shotgun (WGS) entry which is preliminary data.</text>
</comment>
<keyword evidence="2" id="KW-0175">Coiled coil</keyword>
<feature type="DNA-binding region" description="HMG box" evidence="1">
    <location>
        <begin position="20"/>
        <end position="88"/>
    </location>
</feature>
<proteinExistence type="predicted"/>
<dbReference type="AlphaFoldDB" id="A0A9Q0M1Y5"/>
<evidence type="ECO:0000256" key="2">
    <source>
        <dbReference type="SAM" id="Coils"/>
    </source>
</evidence>
<evidence type="ECO:0000259" key="4">
    <source>
        <dbReference type="PROSITE" id="PS50118"/>
    </source>
</evidence>
<dbReference type="PANTHER" id="PTHR46232">
    <property type="entry name" value="SMARCE1 REGULATOR OF CHROMATIN"/>
    <property type="match status" value="1"/>
</dbReference>
<organism evidence="5 6">
    <name type="scientific">Blomia tropicalis</name>
    <name type="common">Mite</name>
    <dbReference type="NCBI Taxonomy" id="40697"/>
    <lineage>
        <taxon>Eukaryota</taxon>
        <taxon>Metazoa</taxon>
        <taxon>Ecdysozoa</taxon>
        <taxon>Arthropoda</taxon>
        <taxon>Chelicerata</taxon>
        <taxon>Arachnida</taxon>
        <taxon>Acari</taxon>
        <taxon>Acariformes</taxon>
        <taxon>Sarcoptiformes</taxon>
        <taxon>Astigmata</taxon>
        <taxon>Glycyphagoidea</taxon>
        <taxon>Echimyopodidae</taxon>
        <taxon>Blomia</taxon>
    </lineage>
</organism>
<keyword evidence="1" id="KW-0539">Nucleus</keyword>
<dbReference type="Gene3D" id="1.10.30.10">
    <property type="entry name" value="High mobility group box domain"/>
    <property type="match status" value="1"/>
</dbReference>
<reference evidence="5" key="1">
    <citation type="submission" date="2022-12" db="EMBL/GenBank/DDBJ databases">
        <title>Genome assemblies of Blomia tropicalis.</title>
        <authorList>
            <person name="Cui Y."/>
        </authorList>
    </citation>
    <scope>NUCLEOTIDE SEQUENCE</scope>
    <source>
        <tissue evidence="5">Adult mites</tissue>
    </source>
</reference>
<dbReference type="PROSITE" id="PS50118">
    <property type="entry name" value="HMG_BOX_2"/>
    <property type="match status" value="1"/>
</dbReference>
<keyword evidence="1" id="KW-0238">DNA-binding</keyword>
<keyword evidence="6" id="KW-1185">Reference proteome</keyword>
<dbReference type="GO" id="GO:0045892">
    <property type="term" value="P:negative regulation of DNA-templated transcription"/>
    <property type="evidence" value="ECO:0007669"/>
    <property type="project" value="TreeGrafter"/>
</dbReference>